<evidence type="ECO:0000313" key="2">
    <source>
        <dbReference type="Proteomes" id="UP001253193"/>
    </source>
</evidence>
<comment type="caution">
    <text evidence="1">The sequence shown here is derived from an EMBL/GenBank/DDBJ whole genome shotgun (WGS) entry which is preliminary data.</text>
</comment>
<reference evidence="1" key="1">
    <citation type="submission" date="2023-06" db="EMBL/GenBank/DDBJ databases">
        <title>Genomic Diversity of Vibrio spp. and Metagenomic Analysis of Pathogens in Florida Gulf Coastal Waters Following Hurricane Ian.</title>
        <authorList>
            <person name="Brumfield K.D."/>
        </authorList>
    </citation>
    <scope>NUCLEOTIDE SEQUENCE</scope>
    <source>
        <strain evidence="1">WBS2B-138</strain>
    </source>
</reference>
<sequence length="146" mass="17210">MNLNSKEFLEQKSNSFSELPDGTTERGKHSNWQPINNPELNYFNQSFNEYLSPYREYLPILAAVYGYSDNEFSIYYHAMIDEVCINLNGRWWGYFDEHFVNQLLTMAIESDLIDRKDFLKGKLNKKGAESAPFSFKLEDKRLMLQP</sequence>
<proteinExistence type="predicted"/>
<gene>
    <name evidence="1" type="ORF">QX249_09005</name>
</gene>
<dbReference type="RefSeq" id="WP_311019568.1">
    <property type="nucleotide sequence ID" value="NZ_JAUHGG010000003.1"/>
</dbReference>
<organism evidence="1 2">
    <name type="scientific">Vibrio parahaemolyticus</name>
    <dbReference type="NCBI Taxonomy" id="670"/>
    <lineage>
        <taxon>Bacteria</taxon>
        <taxon>Pseudomonadati</taxon>
        <taxon>Pseudomonadota</taxon>
        <taxon>Gammaproteobacteria</taxon>
        <taxon>Vibrionales</taxon>
        <taxon>Vibrionaceae</taxon>
        <taxon>Vibrio</taxon>
    </lineage>
</organism>
<protein>
    <submittedName>
        <fullName evidence="1">Uncharacterized protein</fullName>
    </submittedName>
</protein>
<dbReference type="EMBL" id="JAUHGG010000003">
    <property type="protein sequence ID" value="MDS1820791.1"/>
    <property type="molecule type" value="Genomic_DNA"/>
</dbReference>
<name>A0AAW8PYZ9_VIBPH</name>
<dbReference type="AlphaFoldDB" id="A0AAW8PYZ9"/>
<accession>A0AAW8PYZ9</accession>
<dbReference type="Proteomes" id="UP001253193">
    <property type="component" value="Unassembled WGS sequence"/>
</dbReference>
<evidence type="ECO:0000313" key="1">
    <source>
        <dbReference type="EMBL" id="MDS1820791.1"/>
    </source>
</evidence>